<dbReference type="EMBL" id="KJ621082">
    <property type="protein sequence ID" value="AHX00994.1"/>
    <property type="molecule type" value="Genomic_DNA"/>
</dbReference>
<dbReference type="GeneID" id="19686237"/>
<gene>
    <name evidence="1" type="ORF">DFL12P1_0033</name>
</gene>
<accession>A0A023NHS1</accession>
<dbReference type="KEGG" id="vg:19686237"/>
<dbReference type="Proteomes" id="UP000024335">
    <property type="component" value="Segment"/>
</dbReference>
<reference evidence="1" key="1">
    <citation type="submission" date="2014-05" db="EMBL/GenBank/DDBJ databases">
        <title>Complete genome sequence of bacteriophage DFL12phi1, which infects Dinoroseobacter shibae.</title>
        <authorList>
            <person name="Ji J."/>
            <person name="Zhang R."/>
            <person name="Jiao N."/>
        </authorList>
    </citation>
    <scope>NUCLEOTIDE SEQUENCE [LARGE SCALE GENOMIC DNA]</scope>
</reference>
<dbReference type="RefSeq" id="YP_009043713.1">
    <property type="nucleotide sequence ID" value="NC_024367.1"/>
</dbReference>
<sequence>MIEISYPNVMNGLNKGINMRLVCWNRDHATHLFHRVCDLWHVENFSKASRHSLALVYGPDRLQIQCYALNMVHEQNLRGFRGVYMIHPEIHPDNTNDLEQRTIQEMSLNNERYLEQWRA</sequence>
<proteinExistence type="predicted"/>
<keyword evidence="2" id="KW-1185">Reference proteome</keyword>
<organism evidence="1 2">
    <name type="scientific">Dinoroseobacter phage DFL12phi1</name>
    <dbReference type="NCBI Taxonomy" id="1477404"/>
    <lineage>
        <taxon>Viruses</taxon>
        <taxon>Duplodnaviria</taxon>
        <taxon>Heunggongvirae</taxon>
        <taxon>Uroviricota</taxon>
        <taxon>Caudoviricetes</taxon>
        <taxon>Schitoviridae</taxon>
        <taxon>Rhodovirinae</taxon>
        <taxon>Baltimorevirus</taxon>
        <taxon>Baltimorevirus DFL12</taxon>
    </lineage>
</organism>
<evidence type="ECO:0000313" key="2">
    <source>
        <dbReference type="Proteomes" id="UP000024335"/>
    </source>
</evidence>
<name>A0A023NHS1_9CAUD</name>
<protein>
    <submittedName>
        <fullName evidence="1">Uncharacterized protein</fullName>
    </submittedName>
</protein>
<evidence type="ECO:0000313" key="1">
    <source>
        <dbReference type="EMBL" id="AHX00994.1"/>
    </source>
</evidence>